<dbReference type="HOGENOM" id="CLU_003690_4_2_1"/>
<dbReference type="InParanoid" id="I6NCS8"/>
<dbReference type="Pfam" id="PF17678">
    <property type="entry name" value="Glyco_hydro_92N"/>
    <property type="match status" value="1"/>
</dbReference>
<evidence type="ECO:0000259" key="2">
    <source>
        <dbReference type="Pfam" id="PF07971"/>
    </source>
</evidence>
<accession>I6NCS8</accession>
<dbReference type="Gene3D" id="1.20.1050.60">
    <property type="entry name" value="alpha-1,2-mannosidase"/>
    <property type="match status" value="1"/>
</dbReference>
<dbReference type="RefSeq" id="XP_003646687.1">
    <property type="nucleotide sequence ID" value="XM_003646639.1"/>
</dbReference>
<evidence type="ECO:0008006" key="6">
    <source>
        <dbReference type="Google" id="ProtNLM"/>
    </source>
</evidence>
<dbReference type="GeneID" id="11470308"/>
<dbReference type="Gene3D" id="1.20.1610.10">
    <property type="entry name" value="alpha-1,2-mannosidases domains"/>
    <property type="match status" value="1"/>
</dbReference>
<dbReference type="Pfam" id="PF07971">
    <property type="entry name" value="Glyco_hydro_92"/>
    <property type="match status" value="1"/>
</dbReference>
<evidence type="ECO:0000313" key="5">
    <source>
        <dbReference type="Proteomes" id="UP000006790"/>
    </source>
</evidence>
<dbReference type="PANTHER" id="PTHR12143:SF38">
    <property type="entry name" value="ALPHA-1,2-MANNOSIDASE FAMILY PROTEIN (AFU_ORTHOLOGUE AFUA_5G10520)"/>
    <property type="match status" value="1"/>
</dbReference>
<dbReference type="GO" id="GO:0006516">
    <property type="term" value="P:glycoprotein catabolic process"/>
    <property type="evidence" value="ECO:0007669"/>
    <property type="project" value="TreeGrafter"/>
</dbReference>
<dbReference type="Proteomes" id="UP000006790">
    <property type="component" value="Chromosome 5"/>
</dbReference>
<gene>
    <name evidence="4" type="ordered locus">Ecym_5080</name>
</gene>
<dbReference type="InterPro" id="IPR041371">
    <property type="entry name" value="GH92_N"/>
</dbReference>
<organism evidence="4 5">
    <name type="scientific">Eremothecium cymbalariae (strain CBS 270.75 / DBVPG 7215 / KCTC 17166 / NRRL Y-17582)</name>
    <name type="common">Yeast</name>
    <dbReference type="NCBI Taxonomy" id="931890"/>
    <lineage>
        <taxon>Eukaryota</taxon>
        <taxon>Fungi</taxon>
        <taxon>Dikarya</taxon>
        <taxon>Ascomycota</taxon>
        <taxon>Saccharomycotina</taxon>
        <taxon>Saccharomycetes</taxon>
        <taxon>Saccharomycetales</taxon>
        <taxon>Saccharomycetaceae</taxon>
        <taxon>Eremothecium</taxon>
    </lineage>
</organism>
<dbReference type="SUPFAM" id="SSF48208">
    <property type="entry name" value="Six-hairpin glycosidases"/>
    <property type="match status" value="1"/>
</dbReference>
<dbReference type="GO" id="GO:0000224">
    <property type="term" value="F:peptide-N4-(N-acetyl-beta-glucosaminyl)asparagine amidase activity"/>
    <property type="evidence" value="ECO:0007669"/>
    <property type="project" value="TreeGrafter"/>
</dbReference>
<keyword evidence="1" id="KW-0732">Signal</keyword>
<evidence type="ECO:0000259" key="3">
    <source>
        <dbReference type="Pfam" id="PF17678"/>
    </source>
</evidence>
<name>I6NCS8_ERECY</name>
<dbReference type="EMBL" id="CP002501">
    <property type="protein sequence ID" value="AET39870.1"/>
    <property type="molecule type" value="Genomic_DNA"/>
</dbReference>
<dbReference type="OMA" id="YTSLYFM"/>
<dbReference type="GO" id="GO:0005975">
    <property type="term" value="P:carbohydrate metabolic process"/>
    <property type="evidence" value="ECO:0007669"/>
    <property type="project" value="InterPro"/>
</dbReference>
<evidence type="ECO:0000256" key="1">
    <source>
        <dbReference type="SAM" id="SignalP"/>
    </source>
</evidence>
<dbReference type="FunFam" id="1.20.1610.10:FF:000003">
    <property type="entry name" value="Glycoside hydrolase family 92 protein"/>
    <property type="match status" value="1"/>
</dbReference>
<sequence>MKLVGLILCYIGILEKVRATSGNNNDGVPQLSKDSSVLSINSQKKFVVISQSELLKNNSLQAPSESSDGSWELNSVQPKKGFFSERYTIHHKELKAQFRKDYPFAALVDTFFGTEAGGHMFPGTTLPFSMVKMGVDVVDTINTDAHAGYLTNGDVVGISLLHESGTGGTPTYGVVAQLPMMVRDVGAVDITKQLGFERSSPDSGHIGYYKVRLNNSVIVEFSSADRSGIYQYRFPAEESLRPVVMVNVTHHLHSFGKPWWTQNFEKGYIQVSKDLKSYTGKVIISGGWSDPAAWAVSFYGIFDKPARSIRAFQGGKSVNGLKINFVNDQNRNFGVLFEFDESVKVLKSHVGVSFNKDSGIEDAKRNIAIDYPEEHKFDLDWSIENALDRWNDDVFNKVELVVDQEDPVVVEKLLTSLYGVHMMPTDKSGSEAPWDTSEPYYDDWFTIWDTFRCLHPLFNFFNQDRSAEMVRSLIEIWRQEGFMPDGRSASRSGRTQGGSNSDIVLADAFLKNITHGIDWEDGFKAMQTNAEVVPPYIMDSRAIDSTNKYGRGALSDWLKYGYVSKRFSRSVTRTMEYAYDDFALYQVAKGLGKNEEAKRYLERSKNWQNLWNPHAFTVRYSYTGFIQPKDQEGNFVNEKYDPLSCYGCYWEDDTYEGKPVEYTWNVPFDMEQLKSFIGSDDVFQQRLDHMFGLYGDSLADIGNEPSMLTPYLYNFINRQDRTAETVTYLIDTYFKTGPKGLPGNADGGALQAWLFFGLIGFYPIAGTDIYLLSSPKVSYVKFKNLPNLGEVEIIAHNLYPSGKKDASSRNIYIKSVTVNGYRLTRNWLFHEELFSENGSSVEFEMTDKPVHWDENGHVPLSLGHEG</sequence>
<proteinExistence type="predicted"/>
<feature type="domain" description="Glycosyl hydrolase family 92" evidence="2">
    <location>
        <begin position="363"/>
        <end position="846"/>
    </location>
</feature>
<dbReference type="InterPro" id="IPR012939">
    <property type="entry name" value="Glyco_hydro_92"/>
</dbReference>
<dbReference type="GO" id="GO:0030246">
    <property type="term" value="F:carbohydrate binding"/>
    <property type="evidence" value="ECO:0007669"/>
    <property type="project" value="InterPro"/>
</dbReference>
<dbReference type="GO" id="GO:0005829">
    <property type="term" value="C:cytosol"/>
    <property type="evidence" value="ECO:0007669"/>
    <property type="project" value="TreeGrafter"/>
</dbReference>
<keyword evidence="5" id="KW-1185">Reference proteome</keyword>
<dbReference type="AlphaFoldDB" id="I6NCS8"/>
<reference evidence="4 5" key="1">
    <citation type="journal article" date="2011" name="G3 (Bethesda)">
        <title>Genome evolution in the Eremothecium clade of the Saccharomyces complex revealed by comparative genomics.</title>
        <authorList>
            <person name="Wendland J."/>
            <person name="Walther A."/>
        </authorList>
    </citation>
    <scope>NUCLEOTIDE SEQUENCE [LARGE SCALE GENOMIC DNA]</scope>
    <source>
        <strain evidence="5">CBS 270.75 / DBVPG 7215 / KCTC 17166 / NRRL Y-17582</strain>
    </source>
</reference>
<dbReference type="OrthoDB" id="449263at2759"/>
<feature type="chain" id="PRO_5003705406" description="Glycoside hydrolase family 92 protein" evidence="1">
    <location>
        <begin position="20"/>
        <end position="866"/>
    </location>
</feature>
<dbReference type="PANTHER" id="PTHR12143">
    <property type="entry name" value="PEPTIDE N-GLYCANASE PNGASE -RELATED"/>
    <property type="match status" value="1"/>
</dbReference>
<dbReference type="InterPro" id="IPR050883">
    <property type="entry name" value="PNGase"/>
</dbReference>
<dbReference type="InterPro" id="IPR008928">
    <property type="entry name" value="6-hairpin_glycosidase_sf"/>
</dbReference>
<feature type="domain" description="Glycosyl hydrolase family 92 N-terminal" evidence="3">
    <location>
        <begin position="107"/>
        <end position="353"/>
    </location>
</feature>
<dbReference type="Gene3D" id="3.30.2080.10">
    <property type="entry name" value="GH92 mannosidase domain"/>
    <property type="match status" value="1"/>
</dbReference>
<dbReference type="eggNOG" id="ENOG502QR5Q">
    <property type="taxonomic scope" value="Eukaryota"/>
</dbReference>
<dbReference type="KEGG" id="erc:Ecym_5080"/>
<protein>
    <recommendedName>
        <fullName evidence="6">Glycoside hydrolase family 92 protein</fullName>
    </recommendedName>
</protein>
<dbReference type="GO" id="GO:0005634">
    <property type="term" value="C:nucleus"/>
    <property type="evidence" value="ECO:0007669"/>
    <property type="project" value="TreeGrafter"/>
</dbReference>
<dbReference type="Gene3D" id="2.70.98.10">
    <property type="match status" value="1"/>
</dbReference>
<evidence type="ECO:0000313" key="4">
    <source>
        <dbReference type="EMBL" id="AET39870.1"/>
    </source>
</evidence>
<dbReference type="FunFam" id="1.20.1050.60:FF:000002">
    <property type="entry name" value="Glycosyl hydrolase family 92"/>
    <property type="match status" value="1"/>
</dbReference>
<feature type="signal peptide" evidence="1">
    <location>
        <begin position="1"/>
        <end position="19"/>
    </location>
</feature>
<dbReference type="InterPro" id="IPR014718">
    <property type="entry name" value="GH-type_carb-bd"/>
</dbReference>